<dbReference type="AlphaFoldDB" id="A0A5Q2TK21"/>
<reference evidence="6 7" key="1">
    <citation type="submission" date="2019-11" db="EMBL/GenBank/DDBJ databases">
        <title>Gracilibacillus salitolerans sp. nov., a moderate halophile isolated from a saline soil in northwest China.</title>
        <authorList>
            <person name="Gan L."/>
        </authorList>
    </citation>
    <scope>NUCLEOTIDE SEQUENCE [LARGE SCALE GENOMIC DNA]</scope>
    <source>
        <strain evidence="6 7">SCU50</strain>
    </source>
</reference>
<dbReference type="SMART" id="SM00422">
    <property type="entry name" value="HTH_MERR"/>
    <property type="match status" value="2"/>
</dbReference>
<sequence length="232" mass="27350">MVRPIDIARKLNITTSALRHYEAWGIVPPSERKENGYRVYTEEHVAYFECIRALNTGFGMGFVKEIMPLVQEKKFTEVLWLVNEKQAELHKEKEKTEKVIEVLELENPEKVPLNRQKLSYTIGEVAAALEVPTTVLRHWEKEGLIEPKRNQENGYRSYSKQDISKLLIIRTLRKAYFSIEIIREMVKEFDNNNITKAKKVAKDSLIYMDYLVEEQLKGLYYLHKLFEQVKKI</sequence>
<keyword evidence="2" id="KW-0805">Transcription regulation</keyword>
<evidence type="ECO:0000256" key="4">
    <source>
        <dbReference type="ARBA" id="ARBA00023163"/>
    </source>
</evidence>
<keyword evidence="3" id="KW-0238">DNA-binding</keyword>
<dbReference type="Pfam" id="PF13411">
    <property type="entry name" value="MerR_1"/>
    <property type="match status" value="2"/>
</dbReference>
<feature type="domain" description="HTH merR-type" evidence="5">
    <location>
        <begin position="1"/>
        <end position="69"/>
    </location>
</feature>
<keyword evidence="1" id="KW-0678">Repressor</keyword>
<evidence type="ECO:0000256" key="1">
    <source>
        <dbReference type="ARBA" id="ARBA00022491"/>
    </source>
</evidence>
<proteinExistence type="predicted"/>
<dbReference type="GO" id="GO:0003677">
    <property type="term" value="F:DNA binding"/>
    <property type="evidence" value="ECO:0007669"/>
    <property type="project" value="UniProtKB-KW"/>
</dbReference>
<dbReference type="PROSITE" id="PS50937">
    <property type="entry name" value="HTH_MERR_2"/>
    <property type="match status" value="2"/>
</dbReference>
<dbReference type="InterPro" id="IPR009061">
    <property type="entry name" value="DNA-bd_dom_put_sf"/>
</dbReference>
<dbReference type="RefSeq" id="WP_153790692.1">
    <property type="nucleotide sequence ID" value="NZ_CP045915.1"/>
</dbReference>
<dbReference type="InterPro" id="IPR000551">
    <property type="entry name" value="MerR-type_HTH_dom"/>
</dbReference>
<dbReference type="InterPro" id="IPR047057">
    <property type="entry name" value="MerR_fam"/>
</dbReference>
<evidence type="ECO:0000259" key="5">
    <source>
        <dbReference type="PROSITE" id="PS50937"/>
    </source>
</evidence>
<name>A0A5Q2TK21_9BACI</name>
<evidence type="ECO:0000313" key="6">
    <source>
        <dbReference type="EMBL" id="QGH33688.1"/>
    </source>
</evidence>
<evidence type="ECO:0000256" key="3">
    <source>
        <dbReference type="ARBA" id="ARBA00023125"/>
    </source>
</evidence>
<organism evidence="6 7">
    <name type="scientific">Gracilibacillus salitolerans</name>
    <dbReference type="NCBI Taxonomy" id="2663022"/>
    <lineage>
        <taxon>Bacteria</taxon>
        <taxon>Bacillati</taxon>
        <taxon>Bacillota</taxon>
        <taxon>Bacilli</taxon>
        <taxon>Bacillales</taxon>
        <taxon>Bacillaceae</taxon>
        <taxon>Gracilibacillus</taxon>
    </lineage>
</organism>
<dbReference type="KEGG" id="grc:GI584_06500"/>
<evidence type="ECO:0000256" key="2">
    <source>
        <dbReference type="ARBA" id="ARBA00023015"/>
    </source>
</evidence>
<feature type="domain" description="HTH merR-type" evidence="5">
    <location>
        <begin position="119"/>
        <end position="188"/>
    </location>
</feature>
<protein>
    <submittedName>
        <fullName evidence="6">MerR family transcriptional regulator</fullName>
    </submittedName>
</protein>
<keyword evidence="7" id="KW-1185">Reference proteome</keyword>
<dbReference type="SUPFAM" id="SSF46955">
    <property type="entry name" value="Putative DNA-binding domain"/>
    <property type="match status" value="2"/>
</dbReference>
<gene>
    <name evidence="6" type="ORF">GI584_06500</name>
</gene>
<dbReference type="Proteomes" id="UP000339690">
    <property type="component" value="Chromosome"/>
</dbReference>
<dbReference type="Gene3D" id="1.10.1660.10">
    <property type="match status" value="2"/>
</dbReference>
<dbReference type="EMBL" id="CP045915">
    <property type="protein sequence ID" value="QGH33688.1"/>
    <property type="molecule type" value="Genomic_DNA"/>
</dbReference>
<dbReference type="PANTHER" id="PTHR30204">
    <property type="entry name" value="REDOX-CYCLING DRUG-SENSING TRANSCRIPTIONAL ACTIVATOR SOXR"/>
    <property type="match status" value="1"/>
</dbReference>
<evidence type="ECO:0000313" key="7">
    <source>
        <dbReference type="Proteomes" id="UP000339690"/>
    </source>
</evidence>
<accession>A0A5Q2TK21</accession>
<keyword evidence="4" id="KW-0804">Transcription</keyword>
<dbReference type="PANTHER" id="PTHR30204:SF69">
    <property type="entry name" value="MERR-FAMILY TRANSCRIPTIONAL REGULATOR"/>
    <property type="match status" value="1"/>
</dbReference>
<dbReference type="GO" id="GO:0003700">
    <property type="term" value="F:DNA-binding transcription factor activity"/>
    <property type="evidence" value="ECO:0007669"/>
    <property type="project" value="InterPro"/>
</dbReference>